<evidence type="ECO:0000256" key="1">
    <source>
        <dbReference type="ARBA" id="ARBA00005254"/>
    </source>
</evidence>
<evidence type="ECO:0000256" key="5">
    <source>
        <dbReference type="RuleBase" id="RU003707"/>
    </source>
</evidence>
<gene>
    <name evidence="7" type="ORF">GCM10022261_19330</name>
</gene>
<evidence type="ECO:0000256" key="2">
    <source>
        <dbReference type="ARBA" id="ARBA00023239"/>
    </source>
</evidence>
<dbReference type="PROSITE" id="PS00166">
    <property type="entry name" value="ENOYL_COA_HYDRATASE"/>
    <property type="match status" value="1"/>
</dbReference>
<comment type="similarity">
    <text evidence="1 5">Belongs to the enoyl-CoA hydratase/isomerase family.</text>
</comment>
<comment type="caution">
    <text evidence="7">The sequence shown here is derived from an EMBL/GenBank/DDBJ whole genome shotgun (WGS) entry which is preliminary data.</text>
</comment>
<dbReference type="InterPro" id="IPR014748">
    <property type="entry name" value="Enoyl-CoA_hydra_C"/>
</dbReference>
<dbReference type="InterPro" id="IPR029045">
    <property type="entry name" value="ClpP/crotonase-like_dom_sf"/>
</dbReference>
<sequence>MPETPQSAQSPRVESPDSAPLHTEITQGAMILTLQRPERRNAVNQELADALDHAFAVAEVTPSIRVIVLTGADGYFSAGTDLSEGTSPKTEDGGSYGFVRRQRSVPVIAAVEGFALGGGFEMVLACDMVVAADDARFGLPEVKRGVVANCGAFFRTPSKLPPTLAAEMLLTGDPISAVRAQHMGLVNVVTEPGEALEAACDLAQRITANSPAAVAETTRALIEARELAEEELWPLTERASRVLWESEDRKEGIAAFFEKREPRWRTD</sequence>
<dbReference type="Gene3D" id="1.10.12.10">
    <property type="entry name" value="Lyase 2-enoyl-coa Hydratase, Chain A, domain 2"/>
    <property type="match status" value="1"/>
</dbReference>
<dbReference type="CDD" id="cd06558">
    <property type="entry name" value="crotonase-like"/>
    <property type="match status" value="1"/>
</dbReference>
<dbReference type="Gene3D" id="3.90.226.10">
    <property type="entry name" value="2-enoyl-CoA Hydratase, Chain A, domain 1"/>
    <property type="match status" value="1"/>
</dbReference>
<dbReference type="Proteomes" id="UP001501586">
    <property type="component" value="Unassembled WGS sequence"/>
</dbReference>
<dbReference type="EMBL" id="BAABAZ010000006">
    <property type="protein sequence ID" value="GAA4284402.1"/>
    <property type="molecule type" value="Genomic_DNA"/>
</dbReference>
<dbReference type="InterPro" id="IPR018376">
    <property type="entry name" value="Enoyl-CoA_hyd/isom_CS"/>
</dbReference>
<dbReference type="SUPFAM" id="SSF52096">
    <property type="entry name" value="ClpP/crotonase"/>
    <property type="match status" value="1"/>
</dbReference>
<reference evidence="8" key="1">
    <citation type="journal article" date="2019" name="Int. J. Syst. Evol. Microbiol.">
        <title>The Global Catalogue of Microorganisms (GCM) 10K type strain sequencing project: providing services to taxonomists for standard genome sequencing and annotation.</title>
        <authorList>
            <consortium name="The Broad Institute Genomics Platform"/>
            <consortium name="The Broad Institute Genome Sequencing Center for Infectious Disease"/>
            <person name="Wu L."/>
            <person name="Ma J."/>
        </authorList>
    </citation>
    <scope>NUCLEOTIDE SEQUENCE [LARGE SCALE GENOMIC DNA]</scope>
    <source>
        <strain evidence="8">JCM 17458</strain>
    </source>
</reference>
<dbReference type="PANTHER" id="PTHR11941">
    <property type="entry name" value="ENOYL-COA HYDRATASE-RELATED"/>
    <property type="match status" value="1"/>
</dbReference>
<accession>A0ABP8EKD3</accession>
<dbReference type="RefSeq" id="WP_236866244.1">
    <property type="nucleotide sequence ID" value="NZ_BAABAZ010000006.1"/>
</dbReference>
<comment type="catalytic activity">
    <reaction evidence="4">
        <text>a 4-saturated-(3S)-3-hydroxyacyl-CoA = a (3E)-enoyl-CoA + H2O</text>
        <dbReference type="Rhea" id="RHEA:20724"/>
        <dbReference type="ChEBI" id="CHEBI:15377"/>
        <dbReference type="ChEBI" id="CHEBI:58521"/>
        <dbReference type="ChEBI" id="CHEBI:137480"/>
        <dbReference type="EC" id="4.2.1.17"/>
    </reaction>
</comment>
<feature type="compositionally biased region" description="Polar residues" evidence="6">
    <location>
        <begin position="1"/>
        <end position="12"/>
    </location>
</feature>
<dbReference type="Pfam" id="PF00378">
    <property type="entry name" value="ECH_1"/>
    <property type="match status" value="1"/>
</dbReference>
<evidence type="ECO:0000256" key="6">
    <source>
        <dbReference type="SAM" id="MobiDB-lite"/>
    </source>
</evidence>
<keyword evidence="8" id="KW-1185">Reference proteome</keyword>
<evidence type="ECO:0000313" key="8">
    <source>
        <dbReference type="Proteomes" id="UP001501586"/>
    </source>
</evidence>
<evidence type="ECO:0000313" key="7">
    <source>
        <dbReference type="EMBL" id="GAA4284402.1"/>
    </source>
</evidence>
<dbReference type="InterPro" id="IPR001753">
    <property type="entry name" value="Enoyl-CoA_hydra/iso"/>
</dbReference>
<organism evidence="7 8">
    <name type="scientific">Brevibacterium daeguense</name>
    <dbReference type="NCBI Taxonomy" id="909936"/>
    <lineage>
        <taxon>Bacteria</taxon>
        <taxon>Bacillati</taxon>
        <taxon>Actinomycetota</taxon>
        <taxon>Actinomycetes</taxon>
        <taxon>Micrococcales</taxon>
        <taxon>Brevibacteriaceae</taxon>
        <taxon>Brevibacterium</taxon>
    </lineage>
</organism>
<feature type="region of interest" description="Disordered" evidence="6">
    <location>
        <begin position="1"/>
        <end position="20"/>
    </location>
</feature>
<protein>
    <submittedName>
        <fullName evidence="7">Crotonase/enoyl-CoA hydratase family protein</fullName>
    </submittedName>
</protein>
<evidence type="ECO:0000256" key="3">
    <source>
        <dbReference type="ARBA" id="ARBA00023709"/>
    </source>
</evidence>
<dbReference type="PANTHER" id="PTHR11941:SF54">
    <property type="entry name" value="ENOYL-COA HYDRATASE, MITOCHONDRIAL"/>
    <property type="match status" value="1"/>
</dbReference>
<name>A0ABP8EKD3_9MICO</name>
<keyword evidence="2" id="KW-0456">Lyase</keyword>
<comment type="catalytic activity">
    <reaction evidence="3">
        <text>a (3S)-3-hydroxyacyl-CoA = a (2E)-enoyl-CoA + H2O</text>
        <dbReference type="Rhea" id="RHEA:16105"/>
        <dbReference type="ChEBI" id="CHEBI:15377"/>
        <dbReference type="ChEBI" id="CHEBI:57318"/>
        <dbReference type="ChEBI" id="CHEBI:58856"/>
        <dbReference type="EC" id="4.2.1.17"/>
    </reaction>
</comment>
<evidence type="ECO:0000256" key="4">
    <source>
        <dbReference type="ARBA" id="ARBA00023717"/>
    </source>
</evidence>
<proteinExistence type="inferred from homology"/>